<organism evidence="1 2">
    <name type="scientific">Clostridium acidisoli DSM 12555</name>
    <dbReference type="NCBI Taxonomy" id="1121291"/>
    <lineage>
        <taxon>Bacteria</taxon>
        <taxon>Bacillati</taxon>
        <taxon>Bacillota</taxon>
        <taxon>Clostridia</taxon>
        <taxon>Eubacteriales</taxon>
        <taxon>Clostridiaceae</taxon>
        <taxon>Clostridium</taxon>
    </lineage>
</organism>
<proteinExistence type="predicted"/>
<dbReference type="InterPro" id="IPR021247">
    <property type="entry name" value="DUF2785"/>
</dbReference>
<dbReference type="AlphaFoldDB" id="A0A1W1XUE8"/>
<evidence type="ECO:0000313" key="1">
    <source>
        <dbReference type="EMBL" id="SMC27610.1"/>
    </source>
</evidence>
<accession>A0A1W1XUE8</accession>
<dbReference type="Pfam" id="PF10978">
    <property type="entry name" value="DUF2785"/>
    <property type="match status" value="1"/>
</dbReference>
<protein>
    <recommendedName>
        <fullName evidence="3">DUF2785 domain-containing protein</fullName>
    </recommendedName>
</protein>
<gene>
    <name evidence="1" type="ORF">SAMN02745134_03237</name>
</gene>
<dbReference type="EMBL" id="FWXH01000018">
    <property type="protein sequence ID" value="SMC27610.1"/>
    <property type="molecule type" value="Genomic_DNA"/>
</dbReference>
<dbReference type="OrthoDB" id="7619731at2"/>
<dbReference type="Proteomes" id="UP000192468">
    <property type="component" value="Unassembled WGS sequence"/>
</dbReference>
<keyword evidence="2" id="KW-1185">Reference proteome</keyword>
<evidence type="ECO:0000313" key="2">
    <source>
        <dbReference type="Proteomes" id="UP000192468"/>
    </source>
</evidence>
<name>A0A1W1XUE8_9CLOT</name>
<dbReference type="STRING" id="1121291.SAMN02745134_03237"/>
<dbReference type="RefSeq" id="WP_084117247.1">
    <property type="nucleotide sequence ID" value="NZ_FWXH01000018.1"/>
</dbReference>
<reference evidence="1 2" key="1">
    <citation type="submission" date="2017-04" db="EMBL/GenBank/DDBJ databases">
        <authorList>
            <person name="Afonso C.L."/>
            <person name="Miller P.J."/>
            <person name="Scott M.A."/>
            <person name="Spackman E."/>
            <person name="Goraichik I."/>
            <person name="Dimitrov K.M."/>
            <person name="Suarez D.L."/>
            <person name="Swayne D.E."/>
        </authorList>
    </citation>
    <scope>NUCLEOTIDE SEQUENCE [LARGE SCALE GENOMIC DNA]</scope>
    <source>
        <strain evidence="1 2">DSM 12555</strain>
    </source>
</reference>
<evidence type="ECO:0008006" key="3">
    <source>
        <dbReference type="Google" id="ProtNLM"/>
    </source>
</evidence>
<sequence length="291" mass="34596">MTKEKEELILNLERIKHNQYKLNEGEKAIDFAKCMLKYIGDINPELRDDLIYFTFCNWIYEKDYFNNKELINILDIILDENHLFFHIGNEYDNTVFTRTFSVLIVDLLLGKERQKSFLNTEKFIKIKNSLIKYYNEENDLRGYLDNMGWAHGAAHGADAMLELAISKKTDEVVLLDILKALERVLYNGKYFLSNEEDERMTRVVFVILIKGLLAKDRLIHWIEGLSKCIESEYSREQYITRVNTKNFIRCLYFSLMHLKNTDDITDVLFKVEERLNKFIKTDKQILKELDL</sequence>